<dbReference type="OrthoDB" id="796468at2"/>
<sequence length="213" mass="24655">MNEENKIKVPPAYSYADIAKKRFNTLPFEGDWLDLIGEPEVSGSWIIWGLSGNGKTRFALKLAKYLASFQKVFYNTLEEGLKLSFRKALEANNMQAVGSRFKFYSDNLEQLKARLRRDRSPNIIFIDSVQYLNITKDEFKELLKEFQNKLFIFISHAQGSQPKGEVADEIRYHSDVKIRVHKFLASPAETTRYGGSKPMIIWDEGYRQENSII</sequence>
<reference evidence="2 3" key="1">
    <citation type="submission" date="2016-10" db="EMBL/GenBank/DDBJ databases">
        <authorList>
            <person name="de Groot N.N."/>
        </authorList>
    </citation>
    <scope>NUCLEOTIDE SEQUENCE [LARGE SCALE GENOMIC DNA]</scope>
    <source>
        <strain evidence="2 3">DSM 24015</strain>
    </source>
</reference>
<evidence type="ECO:0000259" key="1">
    <source>
        <dbReference type="SMART" id="SM00382"/>
    </source>
</evidence>
<dbReference type="SUPFAM" id="SSF52540">
    <property type="entry name" value="P-loop containing nucleoside triphosphate hydrolases"/>
    <property type="match status" value="1"/>
</dbReference>
<feature type="domain" description="AAA+ ATPase" evidence="1">
    <location>
        <begin position="41"/>
        <end position="184"/>
    </location>
</feature>
<keyword evidence="3" id="KW-1185">Reference proteome</keyword>
<gene>
    <name evidence="2" type="ORF">SAMN05421544_12128</name>
</gene>
<protein>
    <submittedName>
        <fullName evidence="2">ATPase family associated with various cellular activities (AAA)</fullName>
    </submittedName>
</protein>
<dbReference type="SMART" id="SM00382">
    <property type="entry name" value="AAA"/>
    <property type="match status" value="1"/>
</dbReference>
<proteinExistence type="predicted"/>
<dbReference type="Gene3D" id="3.40.50.300">
    <property type="entry name" value="P-loop containing nucleotide triphosphate hydrolases"/>
    <property type="match status" value="1"/>
</dbReference>
<dbReference type="RefSeq" id="WP_092737833.1">
    <property type="nucleotide sequence ID" value="NZ_FNAS01000021.1"/>
</dbReference>
<evidence type="ECO:0000313" key="2">
    <source>
        <dbReference type="EMBL" id="SDE73361.1"/>
    </source>
</evidence>
<organism evidence="2 3">
    <name type="scientific">Riemerella columbipharyngis</name>
    <dbReference type="NCBI Taxonomy" id="1071918"/>
    <lineage>
        <taxon>Bacteria</taxon>
        <taxon>Pseudomonadati</taxon>
        <taxon>Bacteroidota</taxon>
        <taxon>Flavobacteriia</taxon>
        <taxon>Flavobacteriales</taxon>
        <taxon>Weeksellaceae</taxon>
        <taxon>Riemerella</taxon>
    </lineage>
</organism>
<dbReference type="InterPro" id="IPR027417">
    <property type="entry name" value="P-loop_NTPase"/>
</dbReference>
<dbReference type="InterPro" id="IPR003593">
    <property type="entry name" value="AAA+_ATPase"/>
</dbReference>
<dbReference type="Proteomes" id="UP000198517">
    <property type="component" value="Unassembled WGS sequence"/>
</dbReference>
<dbReference type="EMBL" id="FNAS01000021">
    <property type="protein sequence ID" value="SDE73361.1"/>
    <property type="molecule type" value="Genomic_DNA"/>
</dbReference>
<name>A0A1G7FBV5_9FLAO</name>
<evidence type="ECO:0000313" key="3">
    <source>
        <dbReference type="Proteomes" id="UP000198517"/>
    </source>
</evidence>
<accession>A0A1G7FBV5</accession>
<dbReference type="STRING" id="1071918.SAMN05421544_12128"/>
<dbReference type="AlphaFoldDB" id="A0A1G7FBV5"/>